<dbReference type="SUPFAM" id="SSF53613">
    <property type="entry name" value="Ribokinase-like"/>
    <property type="match status" value="1"/>
</dbReference>
<comment type="caution">
    <text evidence="1">The sequence shown here is derived from an EMBL/GenBank/DDBJ whole genome shotgun (WGS) entry which is preliminary data.</text>
</comment>
<dbReference type="InterPro" id="IPR029056">
    <property type="entry name" value="Ribokinase-like"/>
</dbReference>
<organism evidence="1 2">
    <name type="scientific">Brenneria alni</name>
    <dbReference type="NCBI Taxonomy" id="71656"/>
    <lineage>
        <taxon>Bacteria</taxon>
        <taxon>Pseudomonadati</taxon>
        <taxon>Pseudomonadota</taxon>
        <taxon>Gammaproteobacteria</taxon>
        <taxon>Enterobacterales</taxon>
        <taxon>Pectobacteriaceae</taxon>
        <taxon>Brenneria</taxon>
    </lineage>
</organism>
<protein>
    <recommendedName>
        <fullName evidence="3">Sugar kinase</fullName>
    </recommendedName>
</protein>
<dbReference type="EMBL" id="MJLZ01000079">
    <property type="protein sequence ID" value="RLM18005.1"/>
    <property type="molecule type" value="Genomic_DNA"/>
</dbReference>
<keyword evidence="2" id="KW-1185">Reference proteome</keyword>
<dbReference type="GO" id="GO:0003824">
    <property type="term" value="F:catalytic activity"/>
    <property type="evidence" value="ECO:0007669"/>
    <property type="project" value="UniProtKB-ARBA"/>
</dbReference>
<sequence>MKKPILLIGEVYIDFTINTNHKEPKMRLGGITHAARGLWASNIPYAVAAICPSYIIDLLKDYLLKHNCSDFHLIGEIKNSPNLILISDVKEVGHQGYEDILREEKKINILDISSDLKNYERAIIFPGKYALHDILNILPQKTTISVDIAYGVKSFDELSNIKQHIDLISISTSSDLFREIILNGIQRLLSEVSKLKADFFLLKENRGGSHVYNLRTSAMEEIPAYLYKTINSVGVGDVYTSVMAAKSLELNIDSAWRGLQAATCYAQTTFPDDLKRNLERDYNIPIESLKIMKGTSLPWLTRKDYKIYLAAPDFSYIEKKEIEEAISSLEYHNFNVKRPIIENGEIERPAENHILKDMYQKDIKLLNDCDIVLAIPLERDPGTLVEIGHALSSGIPVVTYDPRKENDNTMIMGGCDAYTDCLDIALNHIFMILSKIRKGEKN</sequence>
<reference evidence="1 2" key="1">
    <citation type="submission" date="2016-09" db="EMBL/GenBank/DDBJ databases">
        <authorList>
            <person name="Doonan J."/>
            <person name="Pachebat J.A."/>
            <person name="Golyshin P.N."/>
            <person name="Denman S."/>
            <person name="Mcdonald J.E."/>
        </authorList>
    </citation>
    <scope>NUCLEOTIDE SEQUENCE [LARGE SCALE GENOMIC DNA]</scope>
    <source>
        <strain evidence="1 2">NCPPB 3934</strain>
    </source>
</reference>
<dbReference type="SUPFAM" id="SSF52309">
    <property type="entry name" value="N-(deoxy)ribosyltransferase-like"/>
    <property type="match status" value="1"/>
</dbReference>
<dbReference type="InterPro" id="IPR007710">
    <property type="entry name" value="Nucleoside_deoxyribTrfase"/>
</dbReference>
<name>A0A421DIZ3_9GAMM</name>
<proteinExistence type="predicted"/>
<evidence type="ECO:0000313" key="1">
    <source>
        <dbReference type="EMBL" id="RLM18005.1"/>
    </source>
</evidence>
<evidence type="ECO:0000313" key="2">
    <source>
        <dbReference type="Proteomes" id="UP000285648"/>
    </source>
</evidence>
<dbReference type="Proteomes" id="UP000285648">
    <property type="component" value="Unassembled WGS sequence"/>
</dbReference>
<dbReference type="Gene3D" id="3.40.1190.20">
    <property type="match status" value="1"/>
</dbReference>
<dbReference type="Pfam" id="PF05014">
    <property type="entry name" value="Nuc_deoxyrib_tr"/>
    <property type="match status" value="1"/>
</dbReference>
<dbReference type="Gene3D" id="3.40.50.450">
    <property type="match status" value="1"/>
</dbReference>
<accession>A0A421DIZ3</accession>
<gene>
    <name evidence="1" type="ORF">BIY29_18755</name>
</gene>
<evidence type="ECO:0008006" key="3">
    <source>
        <dbReference type="Google" id="ProtNLM"/>
    </source>
</evidence>
<dbReference type="OrthoDB" id="9795789at2"/>
<dbReference type="AlphaFoldDB" id="A0A421DIZ3"/>
<dbReference type="RefSeq" id="WP_121576656.1">
    <property type="nucleotide sequence ID" value="NZ_MJLZ01000079.1"/>
</dbReference>